<sequence>MPPEPAGILSDAPMLLSVQNAETVNPGFNPFVSLLILFLLILVNAFFAASEIAIITLNDNKIRKMAEDGDKKAEKILKLTENSSRFLSTIQIGVTLSGFLTSASASQSFAAILAEKLSFLPISTSLLHGVSTVLITIILSYFSLVLGELVPKKIAMQKAEALSFRFIGILSATASIFSVFISFLTVSTNFVLKLLGLDPNTTEDTVTEEEILMMVDVGEEKGLIVGSAKDMIENIFDFADTTVEEIMTHRTDVGAVEDTSAIGDVVALAIEEGYSRIPVFHEDLDTILGIIYVKDLLKYVGSEINSNVKITDLMRPAYFVPETKRCTQLFTEMTEKKVQIAVIVDEYGGTSGIITMEDLLEAIVGNIQDEFDDEEEEIRRVSDNSYTVEGSTSIDEISDLVGVDLPEGDYDTIAGLVVENLGRIPKPGEHPTVRVQNLALTVQEVEENRISRLLIVKDLTPPPPEQENGGKNTSSVKTDSSKEHHHHHHLSSFIDTES</sequence>
<dbReference type="GO" id="GO:0005886">
    <property type="term" value="C:plasma membrane"/>
    <property type="evidence" value="ECO:0007669"/>
    <property type="project" value="UniProtKB-SubCell"/>
</dbReference>
<evidence type="ECO:0000313" key="16">
    <source>
        <dbReference type="Proteomes" id="UP000754750"/>
    </source>
</evidence>
<evidence type="ECO:0000256" key="10">
    <source>
        <dbReference type="PROSITE-ProRule" id="PRU01193"/>
    </source>
</evidence>
<dbReference type="InterPro" id="IPR036318">
    <property type="entry name" value="FAD-bd_PCMH-like_sf"/>
</dbReference>
<evidence type="ECO:0000256" key="4">
    <source>
        <dbReference type="ARBA" id="ARBA00022692"/>
    </source>
</evidence>
<evidence type="ECO:0000256" key="11">
    <source>
        <dbReference type="SAM" id="MobiDB-lite"/>
    </source>
</evidence>
<keyword evidence="6 10" id="KW-1133">Transmembrane helix</keyword>
<feature type="compositionally biased region" description="Polar residues" evidence="11">
    <location>
        <begin position="469"/>
        <end position="478"/>
    </location>
</feature>
<keyword evidence="3" id="KW-1003">Cell membrane</keyword>
<keyword evidence="4 10" id="KW-0812">Transmembrane</keyword>
<evidence type="ECO:0000256" key="1">
    <source>
        <dbReference type="ARBA" id="ARBA00004651"/>
    </source>
</evidence>
<dbReference type="InterPro" id="IPR000644">
    <property type="entry name" value="CBS_dom"/>
</dbReference>
<feature type="domain" description="CNNM transmembrane" evidence="14">
    <location>
        <begin position="26"/>
        <end position="228"/>
    </location>
</feature>
<evidence type="ECO:0000256" key="3">
    <source>
        <dbReference type="ARBA" id="ARBA00022475"/>
    </source>
</evidence>
<evidence type="ECO:0000256" key="8">
    <source>
        <dbReference type="ARBA" id="ARBA00023136"/>
    </source>
</evidence>
<gene>
    <name evidence="15" type="ORF">E7512_07510</name>
</gene>
<dbReference type="SUPFAM" id="SSF56176">
    <property type="entry name" value="FAD-binding/transporter-associated domain-like"/>
    <property type="match status" value="1"/>
</dbReference>
<evidence type="ECO:0000259" key="13">
    <source>
        <dbReference type="PROSITE" id="PS51371"/>
    </source>
</evidence>
<dbReference type="Pfam" id="PF03471">
    <property type="entry name" value="CorC_HlyC"/>
    <property type="match status" value="1"/>
</dbReference>
<comment type="similarity">
    <text evidence="2">Belongs to the UPF0053 family.</text>
</comment>
<feature type="transmembrane region" description="Helical" evidence="12">
    <location>
        <begin position="92"/>
        <end position="114"/>
    </location>
</feature>
<organism evidence="15 16">
    <name type="scientific">Faecalispora sporosphaeroides</name>
    <dbReference type="NCBI Taxonomy" id="1549"/>
    <lineage>
        <taxon>Bacteria</taxon>
        <taxon>Bacillati</taxon>
        <taxon>Bacillota</taxon>
        <taxon>Clostridia</taxon>
        <taxon>Eubacteriales</taxon>
        <taxon>Oscillospiraceae</taxon>
        <taxon>Faecalispora</taxon>
    </lineage>
</organism>
<name>A0A928KWN5_9FIRM</name>
<dbReference type="CDD" id="cd04590">
    <property type="entry name" value="CBS_pair_CorC_HlyC_assoc"/>
    <property type="match status" value="1"/>
</dbReference>
<dbReference type="InterPro" id="IPR002550">
    <property type="entry name" value="CNNM"/>
</dbReference>
<dbReference type="InterPro" id="IPR005170">
    <property type="entry name" value="Transptr-assoc_dom"/>
</dbReference>
<dbReference type="SMART" id="SM00116">
    <property type="entry name" value="CBS"/>
    <property type="match status" value="2"/>
</dbReference>
<dbReference type="EMBL" id="SVNY01000003">
    <property type="protein sequence ID" value="MBE6833410.1"/>
    <property type="molecule type" value="Genomic_DNA"/>
</dbReference>
<dbReference type="FunFam" id="3.10.580.10:FF:000002">
    <property type="entry name" value="Magnesium/cobalt efflux protein CorC"/>
    <property type="match status" value="1"/>
</dbReference>
<dbReference type="InterPro" id="IPR044751">
    <property type="entry name" value="Ion_transp-like_CBS"/>
</dbReference>
<dbReference type="Proteomes" id="UP000754750">
    <property type="component" value="Unassembled WGS sequence"/>
</dbReference>
<dbReference type="PROSITE" id="PS51371">
    <property type="entry name" value="CBS"/>
    <property type="match status" value="2"/>
</dbReference>
<comment type="subcellular location">
    <subcellularLocation>
        <location evidence="1">Cell membrane</location>
        <topology evidence="1">Multi-pass membrane protein</topology>
    </subcellularLocation>
</comment>
<accession>A0A928KWN5</accession>
<dbReference type="AlphaFoldDB" id="A0A928KWN5"/>
<dbReference type="GO" id="GO:0050660">
    <property type="term" value="F:flavin adenine dinucleotide binding"/>
    <property type="evidence" value="ECO:0007669"/>
    <property type="project" value="InterPro"/>
</dbReference>
<keyword evidence="8 10" id="KW-0472">Membrane</keyword>
<dbReference type="PANTHER" id="PTHR43099:SF5">
    <property type="entry name" value="HLYC_CORC FAMILY TRANSPORTER"/>
    <property type="match status" value="1"/>
</dbReference>
<feature type="transmembrane region" description="Helical" evidence="12">
    <location>
        <begin position="31"/>
        <end position="55"/>
    </location>
</feature>
<dbReference type="Pfam" id="PF00571">
    <property type="entry name" value="CBS"/>
    <property type="match status" value="2"/>
</dbReference>
<dbReference type="SMART" id="SM01091">
    <property type="entry name" value="CorC_HlyC"/>
    <property type="match status" value="1"/>
</dbReference>
<dbReference type="PROSITE" id="PS51846">
    <property type="entry name" value="CNNM"/>
    <property type="match status" value="1"/>
</dbReference>
<dbReference type="Gene3D" id="3.10.580.10">
    <property type="entry name" value="CBS-domain"/>
    <property type="match status" value="1"/>
</dbReference>
<evidence type="ECO:0000313" key="15">
    <source>
        <dbReference type="EMBL" id="MBE6833410.1"/>
    </source>
</evidence>
<dbReference type="InterPro" id="IPR051676">
    <property type="entry name" value="UPF0053_domain"/>
</dbReference>
<protein>
    <submittedName>
        <fullName evidence="15">HlyC/CorC family transporter</fullName>
    </submittedName>
</protein>
<feature type="region of interest" description="Disordered" evidence="11">
    <location>
        <begin position="456"/>
        <end position="498"/>
    </location>
</feature>
<dbReference type="SUPFAM" id="SSF54631">
    <property type="entry name" value="CBS-domain pair"/>
    <property type="match status" value="1"/>
</dbReference>
<feature type="domain" description="CBS" evidence="13">
    <location>
        <begin position="247"/>
        <end position="306"/>
    </location>
</feature>
<feature type="transmembrane region" description="Helical" evidence="12">
    <location>
        <begin position="162"/>
        <end position="184"/>
    </location>
</feature>
<dbReference type="InterPro" id="IPR016169">
    <property type="entry name" value="FAD-bd_PCMH_sub2"/>
</dbReference>
<proteinExistence type="inferred from homology"/>
<comment type="caution">
    <text evidence="15">The sequence shown here is derived from an EMBL/GenBank/DDBJ whole genome shotgun (WGS) entry which is preliminary data.</text>
</comment>
<evidence type="ECO:0000256" key="6">
    <source>
        <dbReference type="ARBA" id="ARBA00022989"/>
    </source>
</evidence>
<evidence type="ECO:0000256" key="12">
    <source>
        <dbReference type="SAM" id="Phobius"/>
    </source>
</evidence>
<feature type="transmembrane region" description="Helical" evidence="12">
    <location>
        <begin position="126"/>
        <end position="150"/>
    </location>
</feature>
<evidence type="ECO:0000256" key="2">
    <source>
        <dbReference type="ARBA" id="ARBA00006337"/>
    </source>
</evidence>
<dbReference type="InterPro" id="IPR046342">
    <property type="entry name" value="CBS_dom_sf"/>
</dbReference>
<dbReference type="Gene3D" id="3.30.465.10">
    <property type="match status" value="1"/>
</dbReference>
<feature type="domain" description="CBS" evidence="13">
    <location>
        <begin position="313"/>
        <end position="370"/>
    </location>
</feature>
<dbReference type="PANTHER" id="PTHR43099">
    <property type="entry name" value="UPF0053 PROTEIN YRKA"/>
    <property type="match status" value="1"/>
</dbReference>
<reference evidence="15" key="1">
    <citation type="submission" date="2019-04" db="EMBL/GenBank/DDBJ databases">
        <title>Evolution of Biomass-Degrading Anaerobic Consortia Revealed by Metagenomics.</title>
        <authorList>
            <person name="Peng X."/>
        </authorList>
    </citation>
    <scope>NUCLEOTIDE SEQUENCE</scope>
    <source>
        <strain evidence="15">SIG551</strain>
    </source>
</reference>
<evidence type="ECO:0000259" key="14">
    <source>
        <dbReference type="PROSITE" id="PS51846"/>
    </source>
</evidence>
<dbReference type="Pfam" id="PF01595">
    <property type="entry name" value="CNNM"/>
    <property type="match status" value="1"/>
</dbReference>
<evidence type="ECO:0000256" key="5">
    <source>
        <dbReference type="ARBA" id="ARBA00022737"/>
    </source>
</evidence>
<keyword evidence="7 9" id="KW-0129">CBS domain</keyword>
<dbReference type="RefSeq" id="WP_020072638.1">
    <property type="nucleotide sequence ID" value="NZ_JBKWRC010000002.1"/>
</dbReference>
<evidence type="ECO:0000256" key="7">
    <source>
        <dbReference type="ARBA" id="ARBA00023122"/>
    </source>
</evidence>
<keyword evidence="5" id="KW-0677">Repeat</keyword>
<evidence type="ECO:0000256" key="9">
    <source>
        <dbReference type="PROSITE-ProRule" id="PRU00703"/>
    </source>
</evidence>